<keyword evidence="1" id="KW-0547">Nucleotide-binding</keyword>
<dbReference type="PROSITE" id="PS00108">
    <property type="entry name" value="PROTEIN_KINASE_ST"/>
    <property type="match status" value="1"/>
</dbReference>
<dbReference type="GO" id="GO:0035556">
    <property type="term" value="P:intracellular signal transduction"/>
    <property type="evidence" value="ECO:0007669"/>
    <property type="project" value="TreeGrafter"/>
</dbReference>
<dbReference type="Pfam" id="PF00069">
    <property type="entry name" value="Pkinase"/>
    <property type="match status" value="1"/>
</dbReference>
<evidence type="ECO:0000256" key="2">
    <source>
        <dbReference type="ARBA" id="ARBA00022840"/>
    </source>
</evidence>
<evidence type="ECO:0000313" key="5">
    <source>
        <dbReference type="EMBL" id="KAK9833495.1"/>
    </source>
</evidence>
<feature type="non-terminal residue" evidence="5">
    <location>
        <position position="1"/>
    </location>
</feature>
<dbReference type="GO" id="GO:0005524">
    <property type="term" value="F:ATP binding"/>
    <property type="evidence" value="ECO:0007669"/>
    <property type="project" value="UniProtKB-KW"/>
</dbReference>
<dbReference type="GO" id="GO:0004674">
    <property type="term" value="F:protein serine/threonine kinase activity"/>
    <property type="evidence" value="ECO:0007669"/>
    <property type="project" value="TreeGrafter"/>
</dbReference>
<keyword evidence="2" id="KW-0067">ATP-binding</keyword>
<dbReference type="Gene3D" id="1.10.510.10">
    <property type="entry name" value="Transferase(Phosphotransferase) domain 1"/>
    <property type="match status" value="1"/>
</dbReference>
<proteinExistence type="predicted"/>
<dbReference type="PANTHER" id="PTHR24346">
    <property type="entry name" value="MAP/MICROTUBULE AFFINITY-REGULATING KINASE"/>
    <property type="match status" value="1"/>
</dbReference>
<dbReference type="InterPro" id="IPR000719">
    <property type="entry name" value="Prot_kinase_dom"/>
</dbReference>
<organism evidence="5 6">
    <name type="scientific">Apatococcus fuscideae</name>
    <dbReference type="NCBI Taxonomy" id="2026836"/>
    <lineage>
        <taxon>Eukaryota</taxon>
        <taxon>Viridiplantae</taxon>
        <taxon>Chlorophyta</taxon>
        <taxon>core chlorophytes</taxon>
        <taxon>Trebouxiophyceae</taxon>
        <taxon>Chlorellales</taxon>
        <taxon>Chlorellaceae</taxon>
        <taxon>Apatococcus</taxon>
    </lineage>
</organism>
<dbReference type="GO" id="GO:0005737">
    <property type="term" value="C:cytoplasm"/>
    <property type="evidence" value="ECO:0007669"/>
    <property type="project" value="TreeGrafter"/>
</dbReference>
<evidence type="ECO:0000313" key="6">
    <source>
        <dbReference type="Proteomes" id="UP001485043"/>
    </source>
</evidence>
<keyword evidence="6" id="KW-1185">Reference proteome</keyword>
<dbReference type="PROSITE" id="PS50011">
    <property type="entry name" value="PROTEIN_KINASE_DOM"/>
    <property type="match status" value="1"/>
</dbReference>
<evidence type="ECO:0000256" key="1">
    <source>
        <dbReference type="ARBA" id="ARBA00022741"/>
    </source>
</evidence>
<evidence type="ECO:0000259" key="4">
    <source>
        <dbReference type="PROSITE" id="PS50011"/>
    </source>
</evidence>
<dbReference type="InterPro" id="IPR011009">
    <property type="entry name" value="Kinase-like_dom_sf"/>
</dbReference>
<dbReference type="SUPFAM" id="SSF56112">
    <property type="entry name" value="Protein kinase-like (PK-like)"/>
    <property type="match status" value="1"/>
</dbReference>
<evidence type="ECO:0000256" key="3">
    <source>
        <dbReference type="SAM" id="MobiDB-lite"/>
    </source>
</evidence>
<protein>
    <recommendedName>
        <fullName evidence="4">Protein kinase domain-containing protein</fullName>
    </recommendedName>
</protein>
<dbReference type="InterPro" id="IPR008271">
    <property type="entry name" value="Ser/Thr_kinase_AS"/>
</dbReference>
<reference evidence="5 6" key="1">
    <citation type="journal article" date="2024" name="Nat. Commun.">
        <title>Phylogenomics reveals the evolutionary origins of lichenization in chlorophyte algae.</title>
        <authorList>
            <person name="Puginier C."/>
            <person name="Libourel C."/>
            <person name="Otte J."/>
            <person name="Skaloud P."/>
            <person name="Haon M."/>
            <person name="Grisel S."/>
            <person name="Petersen M."/>
            <person name="Berrin J.G."/>
            <person name="Delaux P.M."/>
            <person name="Dal Grande F."/>
            <person name="Keller J."/>
        </authorList>
    </citation>
    <scope>NUCLEOTIDE SEQUENCE [LARGE SCALE GENOMIC DNA]</scope>
    <source>
        <strain evidence="5 6">SAG 2523</strain>
    </source>
</reference>
<name>A0AAW1RJ48_9CHLO</name>
<dbReference type="Proteomes" id="UP001485043">
    <property type="component" value="Unassembled WGS sequence"/>
</dbReference>
<feature type="region of interest" description="Disordered" evidence="3">
    <location>
        <begin position="334"/>
        <end position="378"/>
    </location>
</feature>
<dbReference type="PANTHER" id="PTHR24346:SF92">
    <property type="entry name" value="SNF1-RELATED PROTEIN KINASE 2.6"/>
    <property type="match status" value="1"/>
</dbReference>
<dbReference type="SMART" id="SM00220">
    <property type="entry name" value="S_TKc"/>
    <property type="match status" value="1"/>
</dbReference>
<accession>A0AAW1RJ48</accession>
<dbReference type="AlphaFoldDB" id="A0AAW1RJ48"/>
<sequence length="378" mass="42034">IPKVIMPNILREIRIQAELGEGHMNVINAKEVLLTQTHLALVMEFAAGASLTSYVAEKWQAAQHTGLFLTEDEARYFFRQFVGAVEYCHLHCVAHRDLKLDNTLLDNSEPPMIKLCDFGFAKTWAGDDANMMTHIGTPVYMSPELIHSRNGAKGYDGKLVDVWASGVLLIVMLLGTFPFDHLEHPDPNTTEAHLEVWLQQVKQKWSDIPHISKQVEKAHLSEECRDLLNKIFVIDEKDRISLQQIKAHPWYNKPLLAKHTMAERKIAQQQAEIQKYISTRQIDAVKLQARSDELARMVEAAAQRPQPGVAEPLIRINLRESAVTNQIASSSVGQLGSISEAPSGMSTGAPPPMAAQGNLAPNGMMAGQMHQPAPVIRA</sequence>
<feature type="domain" description="Protein kinase" evidence="4">
    <location>
        <begin position="1"/>
        <end position="251"/>
    </location>
</feature>
<comment type="caution">
    <text evidence="5">The sequence shown here is derived from an EMBL/GenBank/DDBJ whole genome shotgun (WGS) entry which is preliminary data.</text>
</comment>
<dbReference type="EMBL" id="JALJOV010002164">
    <property type="protein sequence ID" value="KAK9833495.1"/>
    <property type="molecule type" value="Genomic_DNA"/>
</dbReference>
<gene>
    <name evidence="5" type="ORF">WJX84_007710</name>
</gene>